<reference evidence="5" key="1">
    <citation type="submission" date="2018-06" db="EMBL/GenBank/DDBJ databases">
        <authorList>
            <person name="Zhirakovskaya E."/>
        </authorList>
    </citation>
    <scope>NUCLEOTIDE SEQUENCE</scope>
</reference>
<accession>A0A3B0RGG0</accession>
<keyword evidence="3" id="KW-0408">Iron</keyword>
<dbReference type="InterPro" id="IPR001367">
    <property type="entry name" value="Fe_dep_repressor"/>
</dbReference>
<dbReference type="PANTHER" id="PTHR33238:SF11">
    <property type="entry name" value="TRANSCRIPTIONAL REGULATOR MNTR"/>
    <property type="match status" value="1"/>
</dbReference>
<gene>
    <name evidence="5" type="ORF">MNBD_DELTA01-598</name>
</gene>
<evidence type="ECO:0000256" key="1">
    <source>
        <dbReference type="ARBA" id="ARBA00004496"/>
    </source>
</evidence>
<dbReference type="GO" id="GO:0046914">
    <property type="term" value="F:transition metal ion binding"/>
    <property type="evidence" value="ECO:0007669"/>
    <property type="project" value="InterPro"/>
</dbReference>
<dbReference type="InterPro" id="IPR036388">
    <property type="entry name" value="WH-like_DNA-bd_sf"/>
</dbReference>
<organism evidence="5">
    <name type="scientific">hydrothermal vent metagenome</name>
    <dbReference type="NCBI Taxonomy" id="652676"/>
    <lineage>
        <taxon>unclassified sequences</taxon>
        <taxon>metagenomes</taxon>
        <taxon>ecological metagenomes</taxon>
    </lineage>
</organism>
<dbReference type="InterPro" id="IPR022689">
    <property type="entry name" value="Iron_dep_repressor"/>
</dbReference>
<dbReference type="AlphaFoldDB" id="A0A3B0RGG0"/>
<dbReference type="SUPFAM" id="SSF47979">
    <property type="entry name" value="Iron-dependent repressor protein, dimerization domain"/>
    <property type="match status" value="1"/>
</dbReference>
<dbReference type="InterPro" id="IPR036421">
    <property type="entry name" value="Fe_dep_repressor_sf"/>
</dbReference>
<dbReference type="GO" id="GO:0003700">
    <property type="term" value="F:DNA-binding transcription factor activity"/>
    <property type="evidence" value="ECO:0007669"/>
    <property type="project" value="InterPro"/>
</dbReference>
<proteinExistence type="predicted"/>
<comment type="subunit">
    <text evidence="2">Homodimer.</text>
</comment>
<dbReference type="Pfam" id="PF04023">
    <property type="entry name" value="FeoA"/>
    <property type="match status" value="1"/>
</dbReference>
<dbReference type="InterPro" id="IPR050536">
    <property type="entry name" value="DtxR_MntR_Metal-Reg"/>
</dbReference>
<evidence type="ECO:0000256" key="2">
    <source>
        <dbReference type="ARBA" id="ARBA00011738"/>
    </source>
</evidence>
<dbReference type="SMART" id="SM00899">
    <property type="entry name" value="FeoA"/>
    <property type="match status" value="1"/>
</dbReference>
<dbReference type="InterPro" id="IPR038157">
    <property type="entry name" value="FeoA_core_dom"/>
</dbReference>
<comment type="subcellular location">
    <subcellularLocation>
        <location evidence="1">Cytoplasm</location>
    </subcellularLocation>
</comment>
<name>A0A3B0RGG0_9ZZZZ</name>
<dbReference type="InterPro" id="IPR008988">
    <property type="entry name" value="Transcriptional_repressor_C"/>
</dbReference>
<evidence type="ECO:0000259" key="4">
    <source>
        <dbReference type="SMART" id="SM00899"/>
    </source>
</evidence>
<dbReference type="InterPro" id="IPR007167">
    <property type="entry name" value="Fe-transptr_FeoA-like"/>
</dbReference>
<evidence type="ECO:0000313" key="5">
    <source>
        <dbReference type="EMBL" id="VAV83723.1"/>
    </source>
</evidence>
<dbReference type="Gene3D" id="2.30.30.90">
    <property type="match status" value="1"/>
</dbReference>
<dbReference type="SMART" id="SM00529">
    <property type="entry name" value="HTH_DTXR"/>
    <property type="match status" value="1"/>
</dbReference>
<dbReference type="SUPFAM" id="SSF50037">
    <property type="entry name" value="C-terminal domain of transcriptional repressors"/>
    <property type="match status" value="1"/>
</dbReference>
<evidence type="ECO:0000256" key="3">
    <source>
        <dbReference type="ARBA" id="ARBA00023004"/>
    </source>
</evidence>
<dbReference type="Gene3D" id="1.10.10.10">
    <property type="entry name" value="Winged helix-like DNA-binding domain superfamily/Winged helix DNA-binding domain"/>
    <property type="match status" value="1"/>
</dbReference>
<dbReference type="GO" id="GO:0046983">
    <property type="term" value="F:protein dimerization activity"/>
    <property type="evidence" value="ECO:0007669"/>
    <property type="project" value="InterPro"/>
</dbReference>
<sequence>MDQDTIKEELMEFIWTEREHGSNSIEALLKIEEVRNSGATPESLGKLQSEGLLQIDGDKVTLTDSGDKLAEKVVRRHRLAERLLSDVLDIGGSTLDMHACNFEHSISGEVAESICTLLGHPPSCPHGHPIPKGECCMKTSALIKPLVVPLTELSVGAEGRVSFIVPKTSKRLEKLGSMGLVPGSIVRLNQKKPAFVIQLGQTTLALEADIVEDIFVKKI</sequence>
<dbReference type="Pfam" id="PF02742">
    <property type="entry name" value="Fe_dep_repr_C"/>
    <property type="match status" value="1"/>
</dbReference>
<protein>
    <recommendedName>
        <fullName evidence="4">Ferrous iron transporter FeoA-like domain-containing protein</fullName>
    </recommendedName>
</protein>
<dbReference type="GO" id="GO:0005737">
    <property type="term" value="C:cytoplasm"/>
    <property type="evidence" value="ECO:0007669"/>
    <property type="project" value="UniProtKB-SubCell"/>
</dbReference>
<dbReference type="PANTHER" id="PTHR33238">
    <property type="entry name" value="IRON (METAL) DEPENDENT REPRESSOR, DTXR FAMILY"/>
    <property type="match status" value="1"/>
</dbReference>
<feature type="domain" description="Ferrous iron transporter FeoA-like" evidence="4">
    <location>
        <begin position="148"/>
        <end position="218"/>
    </location>
</feature>
<dbReference type="EMBL" id="UOEA01000049">
    <property type="protein sequence ID" value="VAV83723.1"/>
    <property type="molecule type" value="Genomic_DNA"/>
</dbReference>